<reference evidence="2" key="1">
    <citation type="submission" date="2016-05" db="EMBL/GenBank/DDBJ databases">
        <authorList>
            <person name="Baek K."/>
            <person name="Yang S.-J."/>
        </authorList>
    </citation>
    <scope>NUCLEOTIDE SEQUENCE [LARGE SCALE GENOMIC DNA]</scope>
    <source>
        <strain evidence="2">ST58-10</strain>
    </source>
</reference>
<dbReference type="Proteomes" id="UP000078070">
    <property type="component" value="Chromosome"/>
</dbReference>
<evidence type="ECO:0000313" key="2">
    <source>
        <dbReference type="Proteomes" id="UP000078070"/>
    </source>
</evidence>
<sequence>MHNPKNFQQNDRAQLEGLIREYPFATLMTHSASGLEANHLPVLLCEKDGKAVLQAHIARANPLWKTLPDKSDVLVVFNGPNCYISPNHYPTKQETGKAVPTWNYVVVHVKGVMSYIQDKDWLLAMINRLTDQHEAGQQRPWSTADAPEEFIQKMLPAIVGLEIEISAITGQWKLSQNQPERNRRGVVAGLSGESGDQYRTIAELVKSASQKQAITPAITATEN</sequence>
<proteinExistence type="predicted"/>
<dbReference type="STRING" id="1821621.A8C75_14625"/>
<protein>
    <submittedName>
        <fullName evidence="1">Transcriptional regulator</fullName>
    </submittedName>
</protein>
<accession>A0A1A9F5W6</accession>
<dbReference type="InterPro" id="IPR007396">
    <property type="entry name" value="TR_PAI2-type"/>
</dbReference>
<dbReference type="PANTHER" id="PTHR35802">
    <property type="entry name" value="PROTEASE SYNTHASE AND SPORULATION PROTEIN PAI 2"/>
    <property type="match status" value="1"/>
</dbReference>
<reference evidence="1 2" key="2">
    <citation type="journal article" date="2018" name="Int. J. Syst. Evol. Microbiol.">
        <title>Marinobacterium aestuarii sp. nov., a benzene-degrading marine bacterium isolated from estuary sediment.</title>
        <authorList>
            <person name="Bae S.S."/>
            <person name="Jung J."/>
            <person name="Chung D."/>
            <person name="Baek K."/>
        </authorList>
    </citation>
    <scope>NUCLEOTIDE SEQUENCE [LARGE SCALE GENOMIC DNA]</scope>
    <source>
        <strain evidence="1 2">ST58-10</strain>
    </source>
</reference>
<organism evidence="1 2">
    <name type="scientific">Marinobacterium aestuarii</name>
    <dbReference type="NCBI Taxonomy" id="1821621"/>
    <lineage>
        <taxon>Bacteria</taxon>
        <taxon>Pseudomonadati</taxon>
        <taxon>Pseudomonadota</taxon>
        <taxon>Gammaproteobacteria</taxon>
        <taxon>Oceanospirillales</taxon>
        <taxon>Oceanospirillaceae</taxon>
        <taxon>Marinobacterium</taxon>
    </lineage>
</organism>
<dbReference type="OrthoDB" id="9794948at2"/>
<dbReference type="InterPro" id="IPR012349">
    <property type="entry name" value="Split_barrel_FMN-bd"/>
</dbReference>
<dbReference type="KEGG" id="mars:A8C75_14625"/>
<dbReference type="Pfam" id="PF04299">
    <property type="entry name" value="FMN_bind_2"/>
    <property type="match status" value="1"/>
</dbReference>
<keyword evidence="2" id="KW-1185">Reference proteome</keyword>
<dbReference type="EMBL" id="CP015839">
    <property type="protein sequence ID" value="ANG65288.1"/>
    <property type="molecule type" value="Genomic_DNA"/>
</dbReference>
<evidence type="ECO:0000313" key="1">
    <source>
        <dbReference type="EMBL" id="ANG65288.1"/>
    </source>
</evidence>
<dbReference type="AlphaFoldDB" id="A0A1A9F5W6"/>
<name>A0A1A9F5W6_9GAMM</name>
<dbReference type="PANTHER" id="PTHR35802:SF1">
    <property type="entry name" value="PROTEASE SYNTHASE AND SPORULATION PROTEIN PAI 2"/>
    <property type="match status" value="1"/>
</dbReference>
<dbReference type="SUPFAM" id="SSF50475">
    <property type="entry name" value="FMN-binding split barrel"/>
    <property type="match status" value="1"/>
</dbReference>
<dbReference type="Gene3D" id="2.30.110.10">
    <property type="entry name" value="Electron Transport, Fmn-binding Protein, Chain A"/>
    <property type="match status" value="1"/>
</dbReference>
<gene>
    <name evidence="1" type="ORF">A8C75_14625</name>
</gene>
<dbReference type="PIRSF" id="PIRSF010372">
    <property type="entry name" value="PaiB"/>
    <property type="match status" value="1"/>
</dbReference>